<proteinExistence type="predicted"/>
<sequence>MAERIRIKFVSWVDFGLEKHIDDFTRAKPLAEASGLEIEELLGNRGLGSLFPNPRFPNNFVVVFQTTQTLVYVGFLWYHSVRAGPFVPKHGSPTLNTEDELQTPSPLGTFVERHVSLETSVIVIDIVDCATRNSFNNVAAMSSYDPTDHLMVSNRHRPWTFEIRRGVTSALPVFWGKPDELRFATTDVPCFPACLLIFFLNFLCYKPHGTRDLSNECKTVEIGSLGRGFNWASCNLNHTTQVVSRWFSVRPWYHFVRAGPFVPKHGPDKPELLNL</sequence>
<organism evidence="1">
    <name type="scientific">Spodoptera frugiperda</name>
    <name type="common">Fall armyworm</name>
    <dbReference type="NCBI Taxonomy" id="7108"/>
    <lineage>
        <taxon>Eukaryota</taxon>
        <taxon>Metazoa</taxon>
        <taxon>Ecdysozoa</taxon>
        <taxon>Arthropoda</taxon>
        <taxon>Hexapoda</taxon>
        <taxon>Insecta</taxon>
        <taxon>Pterygota</taxon>
        <taxon>Neoptera</taxon>
        <taxon>Endopterygota</taxon>
        <taxon>Lepidoptera</taxon>
        <taxon>Glossata</taxon>
        <taxon>Ditrysia</taxon>
        <taxon>Noctuoidea</taxon>
        <taxon>Noctuidae</taxon>
        <taxon>Amphipyrinae</taxon>
        <taxon>Spodoptera</taxon>
    </lineage>
</organism>
<dbReference type="EMBL" id="ODYU01012410">
    <property type="protein sequence ID" value="SOQ58703.1"/>
    <property type="molecule type" value="Genomic_DNA"/>
</dbReference>
<evidence type="ECO:0000313" key="1">
    <source>
        <dbReference type="EMBL" id="SOQ58703.1"/>
    </source>
</evidence>
<gene>
    <name evidence="1" type="ORF">SFRICE_023076</name>
</gene>
<name>A0A2H1X068_SPOFR</name>
<dbReference type="AlphaFoldDB" id="A0A2H1X068"/>
<protein>
    <submittedName>
        <fullName evidence="1">SFRICE_023076</fullName>
    </submittedName>
</protein>
<reference evidence="1" key="1">
    <citation type="submission" date="2016-07" db="EMBL/GenBank/DDBJ databases">
        <authorList>
            <person name="Bretaudeau A."/>
        </authorList>
    </citation>
    <scope>NUCLEOTIDE SEQUENCE</scope>
    <source>
        <strain evidence="1">Rice</strain>
        <tissue evidence="1">Whole body</tissue>
    </source>
</reference>
<accession>A0A2H1X068</accession>